<evidence type="ECO:0000313" key="3">
    <source>
        <dbReference type="EMBL" id="CAE7420042.1"/>
    </source>
</evidence>
<feature type="compositionally biased region" description="Pro residues" evidence="2">
    <location>
        <begin position="297"/>
        <end position="307"/>
    </location>
</feature>
<feature type="compositionally biased region" description="Low complexity" evidence="2">
    <location>
        <begin position="283"/>
        <end position="296"/>
    </location>
</feature>
<gene>
    <name evidence="3" type="primary">MGAT4C</name>
    <name evidence="3" type="ORF">SNAT2548_LOCUS22842</name>
</gene>
<keyword evidence="1" id="KW-0175">Coiled coil</keyword>
<keyword evidence="4" id="KW-1185">Reference proteome</keyword>
<dbReference type="OrthoDB" id="10408270at2759"/>
<protein>
    <submittedName>
        <fullName evidence="3">MGAT4C protein</fullName>
    </submittedName>
</protein>
<dbReference type="EMBL" id="CAJNDS010002301">
    <property type="protein sequence ID" value="CAE7420042.1"/>
    <property type="molecule type" value="Genomic_DNA"/>
</dbReference>
<organism evidence="3 4">
    <name type="scientific">Symbiodinium natans</name>
    <dbReference type="NCBI Taxonomy" id="878477"/>
    <lineage>
        <taxon>Eukaryota</taxon>
        <taxon>Sar</taxon>
        <taxon>Alveolata</taxon>
        <taxon>Dinophyceae</taxon>
        <taxon>Suessiales</taxon>
        <taxon>Symbiodiniaceae</taxon>
        <taxon>Symbiodinium</taxon>
    </lineage>
</organism>
<comment type="caution">
    <text evidence="3">The sequence shown here is derived from an EMBL/GenBank/DDBJ whole genome shotgun (WGS) entry which is preliminary data.</text>
</comment>
<sequence>MAPLGIAELSLCGLISRLKEARRVQEACQTFLGSKSRSSIFDQVEHVKGIKSPDDEQAFGWWCRLTAAILSTETDAKKALFEQLQAVRTDGVASFEKKVAKEFLQGQLKSIDDSTKGAEAKRSKLQDLLTGLEAAATRDDPAHVRRARQDVTKAEKAFEDIRKDYERWEKGKKMLTVDEIKVLKRSFEDSKAKVEKVRAVVEEQQLRRAEAAVAPVVDEKERGAAALAAEARASRARAVASKAPARPTNPSVSSKASPAGGYPPKAVAVAPAALRQAQVAAQVRTEAAEAQQSLAPAPAPRPRPAPRPQAEDAPVLSYACTLTAVAQHLGVTEAQAKELAESAREFARHFDAETWEAIQERSLAIEKANQEKQREAERRKKEKALAKVTQVQSSAAAGGAGAVAAKATAKAVPQAVVGRPDSVPNAKPKAKPKATAKVPPRQDGLKSLAGANKFGGLESDDEEEGWAKVRR</sequence>
<reference evidence="3" key="1">
    <citation type="submission" date="2021-02" db="EMBL/GenBank/DDBJ databases">
        <authorList>
            <person name="Dougan E. K."/>
            <person name="Rhodes N."/>
            <person name="Thang M."/>
            <person name="Chan C."/>
        </authorList>
    </citation>
    <scope>NUCLEOTIDE SEQUENCE</scope>
</reference>
<evidence type="ECO:0000313" key="4">
    <source>
        <dbReference type="Proteomes" id="UP000604046"/>
    </source>
</evidence>
<evidence type="ECO:0000256" key="2">
    <source>
        <dbReference type="SAM" id="MobiDB-lite"/>
    </source>
</evidence>
<dbReference type="AlphaFoldDB" id="A0A812R426"/>
<feature type="region of interest" description="Disordered" evidence="2">
    <location>
        <begin position="283"/>
        <end position="311"/>
    </location>
</feature>
<feature type="region of interest" description="Disordered" evidence="2">
    <location>
        <begin position="238"/>
        <end position="262"/>
    </location>
</feature>
<feature type="coiled-coil region" evidence="1">
    <location>
        <begin position="358"/>
        <end position="387"/>
    </location>
</feature>
<feature type="region of interest" description="Disordered" evidence="2">
    <location>
        <begin position="413"/>
        <end position="471"/>
    </location>
</feature>
<accession>A0A812R426</accession>
<proteinExistence type="predicted"/>
<evidence type="ECO:0000256" key="1">
    <source>
        <dbReference type="SAM" id="Coils"/>
    </source>
</evidence>
<dbReference type="Proteomes" id="UP000604046">
    <property type="component" value="Unassembled WGS sequence"/>
</dbReference>
<name>A0A812R426_9DINO</name>